<dbReference type="InterPro" id="IPR012674">
    <property type="entry name" value="Calycin"/>
</dbReference>
<comment type="caution">
    <text evidence="4">The sequence shown here is derived from an EMBL/GenBank/DDBJ whole genome shotgun (WGS) entry which is preliminary data.</text>
</comment>
<evidence type="ECO:0000259" key="3">
    <source>
        <dbReference type="Pfam" id="PF00061"/>
    </source>
</evidence>
<sequence>MSYQGKYQRTSAENYEELLKALNVNYLLRKAATVSSPVLEVTGEGEEWSFKTSTAIKSMELKFKLGEEFDETTPDGREVRALVTKDGDKFISVQTAKKEGEKSTKTVREFKGDEVIQTIEIVGGDLVCTQVFKRV</sequence>
<proteinExistence type="inferred from homology"/>
<evidence type="ECO:0000313" key="5">
    <source>
        <dbReference type="Proteomes" id="UP000318571"/>
    </source>
</evidence>
<dbReference type="InterPro" id="IPR000463">
    <property type="entry name" value="Fatty_acid-bd"/>
</dbReference>
<feature type="domain" description="Lipocalin/cytosolic fatty-acid binding" evidence="3">
    <location>
        <begin position="4"/>
        <end position="119"/>
    </location>
</feature>
<dbReference type="PRINTS" id="PR00178">
    <property type="entry name" value="FATTYACIDBP"/>
</dbReference>
<dbReference type="SUPFAM" id="SSF50814">
    <property type="entry name" value="Lipocalins"/>
    <property type="match status" value="1"/>
</dbReference>
<gene>
    <name evidence="4" type="ORF">TCAL_01308</name>
</gene>
<comment type="similarity">
    <text evidence="1">Belongs to the calycin superfamily. Fatty-acid binding protein (FABP) family.</text>
</comment>
<dbReference type="STRING" id="6832.A0A553P9U0"/>
<keyword evidence="2" id="KW-0446">Lipid-binding</keyword>
<dbReference type="InterPro" id="IPR031259">
    <property type="entry name" value="ILBP"/>
</dbReference>
<accession>A0A553P9U0</accession>
<name>A0A553P9U0_TIGCA</name>
<reference evidence="4 5" key="1">
    <citation type="journal article" date="2018" name="Nat. Ecol. Evol.">
        <title>Genomic signatures of mitonuclear coevolution across populations of Tigriopus californicus.</title>
        <authorList>
            <person name="Barreto F.S."/>
            <person name="Watson E.T."/>
            <person name="Lima T.G."/>
            <person name="Willett C.S."/>
            <person name="Edmands S."/>
            <person name="Li W."/>
            <person name="Burton R.S."/>
        </authorList>
    </citation>
    <scope>NUCLEOTIDE SEQUENCE [LARGE SCALE GENOMIC DNA]</scope>
    <source>
        <strain evidence="4 5">San Diego</strain>
    </source>
</reference>
<dbReference type="PANTHER" id="PTHR11955">
    <property type="entry name" value="FATTY ACID BINDING PROTEIN"/>
    <property type="match status" value="1"/>
</dbReference>
<dbReference type="CDD" id="cd00742">
    <property type="entry name" value="FABP"/>
    <property type="match status" value="1"/>
</dbReference>
<keyword evidence="5" id="KW-1185">Reference proteome</keyword>
<dbReference type="Pfam" id="PF00061">
    <property type="entry name" value="Lipocalin"/>
    <property type="match status" value="1"/>
</dbReference>
<evidence type="ECO:0000256" key="2">
    <source>
        <dbReference type="ARBA" id="ARBA00023121"/>
    </source>
</evidence>
<dbReference type="EMBL" id="VCGU01000005">
    <property type="protein sequence ID" value="TRY74436.1"/>
    <property type="molecule type" value="Genomic_DNA"/>
</dbReference>
<dbReference type="OMA" id="WIEEDLM"/>
<dbReference type="Gene3D" id="2.40.128.20">
    <property type="match status" value="1"/>
</dbReference>
<dbReference type="GO" id="GO:0008289">
    <property type="term" value="F:lipid binding"/>
    <property type="evidence" value="ECO:0007669"/>
    <property type="project" value="UniProtKB-KW"/>
</dbReference>
<dbReference type="AlphaFoldDB" id="A0A553P9U0"/>
<protein>
    <recommendedName>
        <fullName evidence="3">Lipocalin/cytosolic fatty-acid binding domain-containing protein</fullName>
    </recommendedName>
</protein>
<dbReference type="Proteomes" id="UP000318571">
    <property type="component" value="Chromosome 2"/>
</dbReference>
<organism evidence="4 5">
    <name type="scientific">Tigriopus californicus</name>
    <name type="common">Marine copepod</name>
    <dbReference type="NCBI Taxonomy" id="6832"/>
    <lineage>
        <taxon>Eukaryota</taxon>
        <taxon>Metazoa</taxon>
        <taxon>Ecdysozoa</taxon>
        <taxon>Arthropoda</taxon>
        <taxon>Crustacea</taxon>
        <taxon>Multicrustacea</taxon>
        <taxon>Hexanauplia</taxon>
        <taxon>Copepoda</taxon>
        <taxon>Harpacticoida</taxon>
        <taxon>Harpacticidae</taxon>
        <taxon>Tigriopus</taxon>
    </lineage>
</organism>
<evidence type="ECO:0000256" key="1">
    <source>
        <dbReference type="ARBA" id="ARBA00008390"/>
    </source>
</evidence>
<evidence type="ECO:0000313" key="4">
    <source>
        <dbReference type="EMBL" id="TRY74436.1"/>
    </source>
</evidence>
<dbReference type="InterPro" id="IPR000566">
    <property type="entry name" value="Lipocln_cytosolic_FA-bd_dom"/>
</dbReference>